<name>A0ABR3FSU4_9AGAR</name>
<organism evidence="7 8">
    <name type="scientific">Marasmius crinis-equi</name>
    <dbReference type="NCBI Taxonomy" id="585013"/>
    <lineage>
        <taxon>Eukaryota</taxon>
        <taxon>Fungi</taxon>
        <taxon>Dikarya</taxon>
        <taxon>Basidiomycota</taxon>
        <taxon>Agaricomycotina</taxon>
        <taxon>Agaricomycetes</taxon>
        <taxon>Agaricomycetidae</taxon>
        <taxon>Agaricales</taxon>
        <taxon>Marasmiineae</taxon>
        <taxon>Marasmiaceae</taxon>
        <taxon>Marasmius</taxon>
    </lineage>
</organism>
<accession>A0ABR3FSU4</accession>
<dbReference type="InterPro" id="IPR017972">
    <property type="entry name" value="Cyt_P450_CS"/>
</dbReference>
<dbReference type="InterPro" id="IPR036396">
    <property type="entry name" value="Cyt_P450_sf"/>
</dbReference>
<dbReference type="InterPro" id="IPR001128">
    <property type="entry name" value="Cyt_P450"/>
</dbReference>
<keyword evidence="4 6" id="KW-0560">Oxidoreductase</keyword>
<evidence type="ECO:0000256" key="5">
    <source>
        <dbReference type="ARBA" id="ARBA00023004"/>
    </source>
</evidence>
<evidence type="ECO:0000256" key="2">
    <source>
        <dbReference type="ARBA" id="ARBA00010617"/>
    </source>
</evidence>
<comment type="similarity">
    <text evidence="2 6">Belongs to the cytochrome P450 family.</text>
</comment>
<evidence type="ECO:0000256" key="1">
    <source>
        <dbReference type="ARBA" id="ARBA00001971"/>
    </source>
</evidence>
<dbReference type="InterPro" id="IPR002403">
    <property type="entry name" value="Cyt_P450_E_grp-IV"/>
</dbReference>
<protein>
    <recommendedName>
        <fullName evidence="9">Cytochrome P450</fullName>
    </recommendedName>
</protein>
<sequence>MTRNIQARFSDVRDEIVSAFSELLPPQDDWVSINLNPTMQRIICRASNRFFLGLPICRDPDFIDLNVNYTMQVVLSAQFIGLFPQFLKPIVGNLLTPLRSSLKRAKRHLVPVIQERFDKEKEFGTADWPGKPNDMLSWLLAVATGDRRTMHDLVLKIMLVNFGAIHTTSMTLTNALNYLTLYPEYIPDLREEIESITDEYGWTKLAMGRMRKLDSFLKETQRHNPAGCFGVERKVLKDFTFSDGATVPAGTNVGIPVMAIQRDDAYFPDADKFIGFRFADMREGEGEVTKHQMVTPTSDFFIFGQGRHACPGRFFAVNELKALVAHILLTYDIKAETPGGAQIKWFGIHAAQDNGARFLFRKRSA</sequence>
<evidence type="ECO:0000313" key="8">
    <source>
        <dbReference type="Proteomes" id="UP001465976"/>
    </source>
</evidence>
<comment type="cofactor">
    <cofactor evidence="1">
        <name>heme</name>
        <dbReference type="ChEBI" id="CHEBI:30413"/>
    </cofactor>
</comment>
<keyword evidence="5 6" id="KW-0408">Iron</keyword>
<evidence type="ECO:0000256" key="6">
    <source>
        <dbReference type="RuleBase" id="RU000461"/>
    </source>
</evidence>
<dbReference type="SUPFAM" id="SSF48264">
    <property type="entry name" value="Cytochrome P450"/>
    <property type="match status" value="1"/>
</dbReference>
<comment type="caution">
    <text evidence="7">The sequence shown here is derived from an EMBL/GenBank/DDBJ whole genome shotgun (WGS) entry which is preliminary data.</text>
</comment>
<gene>
    <name evidence="7" type="ORF">V5O48_003445</name>
</gene>
<dbReference type="PROSITE" id="PS00086">
    <property type="entry name" value="CYTOCHROME_P450"/>
    <property type="match status" value="1"/>
</dbReference>
<dbReference type="Proteomes" id="UP001465976">
    <property type="component" value="Unassembled WGS sequence"/>
</dbReference>
<keyword evidence="6" id="KW-0503">Monooxygenase</keyword>
<dbReference type="Pfam" id="PF00067">
    <property type="entry name" value="p450"/>
    <property type="match status" value="1"/>
</dbReference>
<dbReference type="PRINTS" id="PR00465">
    <property type="entry name" value="EP450IV"/>
</dbReference>
<keyword evidence="6" id="KW-0349">Heme</keyword>
<evidence type="ECO:0008006" key="9">
    <source>
        <dbReference type="Google" id="ProtNLM"/>
    </source>
</evidence>
<evidence type="ECO:0000256" key="4">
    <source>
        <dbReference type="ARBA" id="ARBA00023002"/>
    </source>
</evidence>
<evidence type="ECO:0000313" key="7">
    <source>
        <dbReference type="EMBL" id="KAL0578544.1"/>
    </source>
</evidence>
<dbReference type="PANTHER" id="PTHR46206">
    <property type="entry name" value="CYTOCHROME P450"/>
    <property type="match status" value="1"/>
</dbReference>
<evidence type="ECO:0000256" key="3">
    <source>
        <dbReference type="ARBA" id="ARBA00022723"/>
    </source>
</evidence>
<dbReference type="EMBL" id="JBAHYK010000094">
    <property type="protein sequence ID" value="KAL0578544.1"/>
    <property type="molecule type" value="Genomic_DNA"/>
</dbReference>
<proteinExistence type="inferred from homology"/>
<keyword evidence="8" id="KW-1185">Reference proteome</keyword>
<dbReference type="Gene3D" id="1.10.630.10">
    <property type="entry name" value="Cytochrome P450"/>
    <property type="match status" value="1"/>
</dbReference>
<keyword evidence="3 6" id="KW-0479">Metal-binding</keyword>
<dbReference type="CDD" id="cd11041">
    <property type="entry name" value="CYP503A1-like"/>
    <property type="match status" value="1"/>
</dbReference>
<reference evidence="7 8" key="1">
    <citation type="submission" date="2024-02" db="EMBL/GenBank/DDBJ databases">
        <title>A draft genome for the cacao thread blight pathogen Marasmius crinis-equi.</title>
        <authorList>
            <person name="Cohen S.P."/>
            <person name="Baruah I.K."/>
            <person name="Amoako-Attah I."/>
            <person name="Bukari Y."/>
            <person name="Meinhardt L.W."/>
            <person name="Bailey B.A."/>
        </authorList>
    </citation>
    <scope>NUCLEOTIDE SEQUENCE [LARGE SCALE GENOMIC DNA]</scope>
    <source>
        <strain evidence="7 8">GH-76</strain>
    </source>
</reference>